<evidence type="ECO:0000313" key="8">
    <source>
        <dbReference type="Proteomes" id="UP001273166"/>
    </source>
</evidence>
<feature type="transmembrane region" description="Helical" evidence="6">
    <location>
        <begin position="514"/>
        <end position="537"/>
    </location>
</feature>
<comment type="caution">
    <text evidence="7">The sequence shown here is derived from an EMBL/GenBank/DDBJ whole genome shotgun (WGS) entry which is preliminary data.</text>
</comment>
<evidence type="ECO:0000256" key="6">
    <source>
        <dbReference type="SAM" id="Phobius"/>
    </source>
</evidence>
<feature type="transmembrane region" description="Helical" evidence="6">
    <location>
        <begin position="311"/>
        <end position="332"/>
    </location>
</feature>
<organism evidence="7 8">
    <name type="scientific">Chaetomium strumarium</name>
    <dbReference type="NCBI Taxonomy" id="1170767"/>
    <lineage>
        <taxon>Eukaryota</taxon>
        <taxon>Fungi</taxon>
        <taxon>Dikarya</taxon>
        <taxon>Ascomycota</taxon>
        <taxon>Pezizomycotina</taxon>
        <taxon>Sordariomycetes</taxon>
        <taxon>Sordariomycetidae</taxon>
        <taxon>Sordariales</taxon>
        <taxon>Chaetomiaceae</taxon>
        <taxon>Chaetomium</taxon>
    </lineage>
</organism>
<dbReference type="EMBL" id="JAUDZG010000004">
    <property type="protein sequence ID" value="KAK3305211.1"/>
    <property type="molecule type" value="Genomic_DNA"/>
</dbReference>
<feature type="region of interest" description="Disordered" evidence="5">
    <location>
        <begin position="1"/>
        <end position="47"/>
    </location>
</feature>
<dbReference type="InterPro" id="IPR002293">
    <property type="entry name" value="AA/rel_permease1"/>
</dbReference>
<keyword evidence="4 6" id="KW-0472">Membrane</keyword>
<feature type="transmembrane region" description="Helical" evidence="6">
    <location>
        <begin position="442"/>
        <end position="460"/>
    </location>
</feature>
<dbReference type="GO" id="GO:0016020">
    <property type="term" value="C:membrane"/>
    <property type="evidence" value="ECO:0007669"/>
    <property type="project" value="UniProtKB-SubCell"/>
</dbReference>
<proteinExistence type="predicted"/>
<dbReference type="Proteomes" id="UP001273166">
    <property type="component" value="Unassembled WGS sequence"/>
</dbReference>
<evidence type="ECO:0000256" key="1">
    <source>
        <dbReference type="ARBA" id="ARBA00004141"/>
    </source>
</evidence>
<dbReference type="Gene3D" id="1.20.1740.10">
    <property type="entry name" value="Amino acid/polyamine transporter I"/>
    <property type="match status" value="1"/>
</dbReference>
<dbReference type="GO" id="GO:0015179">
    <property type="term" value="F:L-amino acid transmembrane transporter activity"/>
    <property type="evidence" value="ECO:0007669"/>
    <property type="project" value="TreeGrafter"/>
</dbReference>
<evidence type="ECO:0000313" key="7">
    <source>
        <dbReference type="EMBL" id="KAK3305211.1"/>
    </source>
</evidence>
<feature type="transmembrane region" description="Helical" evidence="6">
    <location>
        <begin position="411"/>
        <end position="430"/>
    </location>
</feature>
<dbReference type="InterPro" id="IPR050598">
    <property type="entry name" value="AminoAcid_Transporter"/>
</dbReference>
<sequence>MPLNLPTWRRPFRSSTTTSSPNDDDNPGYPESQGQGESDEDVKSDGTLQYTLAKGGNDSLPSYQEASGAPVESRSPLGYAVGPATIVFLNVSKMIGTGVYSTPSAILNGTGSVGLSMVYWALGFFTSLASLSVYLEYASYFPNRSGSEVVYLEQAYPRPRWLVPTAFAFVSAVLSFTSGNAIVLAQYLFRISGHVPGDWELKGVAIAGYTAAILVVIFHTRFSYWVSNAIGAVKVLTLVFISITGLVVLGGHVSRVPNPHANFVDAFKGHATPYGLTNALYRIIFSYAGYENAFNVVNEVKNPVKQLRRNGFLSLAIVAVLYILVNLAYFAAIPQADLRQAREIAASLFFTNVFGPSNAIRGLNFLIALSSFGNLLAVALGQSRMLRECGRQGVLPFPRFWASTRPFGTPLGPYALKYALTVLMIAAPPAGDAFNFISDLQVYPSAFFNVLMAVGLYVLRYRRRRLFGPSSSSSGAGGFRAWNAVIVFNLCVQVYLLVMPWYPPAGGAYKGDVSFWYATYVVTGIGILIGCVVYYFVWTRVLPRLRGYRIRQETIVFEDGAQSHRLVKVPVDELAHWDATHDAAGRPLGLQRGREESSWEVGKNVVNEKVGSE</sequence>
<dbReference type="PANTHER" id="PTHR11785">
    <property type="entry name" value="AMINO ACID TRANSPORTER"/>
    <property type="match status" value="1"/>
</dbReference>
<evidence type="ECO:0000256" key="5">
    <source>
        <dbReference type="SAM" id="MobiDB-lite"/>
    </source>
</evidence>
<feature type="transmembrane region" description="Helical" evidence="6">
    <location>
        <begin position="201"/>
        <end position="219"/>
    </location>
</feature>
<reference evidence="7" key="1">
    <citation type="journal article" date="2023" name="Mol. Phylogenet. Evol.">
        <title>Genome-scale phylogeny and comparative genomics of the fungal order Sordariales.</title>
        <authorList>
            <person name="Hensen N."/>
            <person name="Bonometti L."/>
            <person name="Westerberg I."/>
            <person name="Brannstrom I.O."/>
            <person name="Guillou S."/>
            <person name="Cros-Aarteil S."/>
            <person name="Calhoun S."/>
            <person name="Haridas S."/>
            <person name="Kuo A."/>
            <person name="Mondo S."/>
            <person name="Pangilinan J."/>
            <person name="Riley R."/>
            <person name="LaButti K."/>
            <person name="Andreopoulos B."/>
            <person name="Lipzen A."/>
            <person name="Chen C."/>
            <person name="Yan M."/>
            <person name="Daum C."/>
            <person name="Ng V."/>
            <person name="Clum A."/>
            <person name="Steindorff A."/>
            <person name="Ohm R.A."/>
            <person name="Martin F."/>
            <person name="Silar P."/>
            <person name="Natvig D.O."/>
            <person name="Lalanne C."/>
            <person name="Gautier V."/>
            <person name="Ament-Velasquez S.L."/>
            <person name="Kruys A."/>
            <person name="Hutchinson M.I."/>
            <person name="Powell A.J."/>
            <person name="Barry K."/>
            <person name="Miller A.N."/>
            <person name="Grigoriev I.V."/>
            <person name="Debuchy R."/>
            <person name="Gladieux P."/>
            <person name="Hiltunen Thoren M."/>
            <person name="Johannesson H."/>
        </authorList>
    </citation>
    <scope>NUCLEOTIDE SEQUENCE</scope>
    <source>
        <strain evidence="7">CBS 333.67</strain>
    </source>
</reference>
<dbReference type="GeneID" id="87889209"/>
<comment type="subcellular location">
    <subcellularLocation>
        <location evidence="1">Membrane</location>
        <topology evidence="1">Multi-pass membrane protein</topology>
    </subcellularLocation>
</comment>
<feature type="transmembrane region" description="Helical" evidence="6">
    <location>
        <begin position="161"/>
        <end position="189"/>
    </location>
</feature>
<dbReference type="RefSeq" id="XP_062720991.1">
    <property type="nucleotide sequence ID" value="XM_062870380.1"/>
</dbReference>
<dbReference type="PANTHER" id="PTHR11785:SF353">
    <property type="entry name" value="METHIONINE TRANSPORTER (EUROFUNG)"/>
    <property type="match status" value="1"/>
</dbReference>
<feature type="transmembrane region" description="Helical" evidence="6">
    <location>
        <begin position="481"/>
        <end position="502"/>
    </location>
</feature>
<dbReference type="AlphaFoldDB" id="A0AAJ0GSC7"/>
<gene>
    <name evidence="7" type="ORF">B0T15DRAFT_555142</name>
</gene>
<evidence type="ECO:0000256" key="2">
    <source>
        <dbReference type="ARBA" id="ARBA00022692"/>
    </source>
</evidence>
<dbReference type="FunFam" id="1.20.1740.10:FF:000025">
    <property type="entry name" value="High-affinity methionine permease"/>
    <property type="match status" value="1"/>
</dbReference>
<feature type="transmembrane region" description="Helical" evidence="6">
    <location>
        <begin position="118"/>
        <end position="141"/>
    </location>
</feature>
<protein>
    <submittedName>
        <fullName evidence="7">Amino acid permease-domain-containing protein</fullName>
    </submittedName>
</protein>
<keyword evidence="8" id="KW-1185">Reference proteome</keyword>
<feature type="transmembrane region" description="Helical" evidence="6">
    <location>
        <begin position="225"/>
        <end position="249"/>
    </location>
</feature>
<keyword evidence="3 6" id="KW-1133">Transmembrane helix</keyword>
<evidence type="ECO:0000256" key="4">
    <source>
        <dbReference type="ARBA" id="ARBA00023136"/>
    </source>
</evidence>
<feature type="transmembrane region" description="Helical" evidence="6">
    <location>
        <begin position="359"/>
        <end position="381"/>
    </location>
</feature>
<keyword evidence="2 6" id="KW-0812">Transmembrane</keyword>
<feature type="compositionally biased region" description="Low complexity" evidence="5">
    <location>
        <begin position="1"/>
        <end position="21"/>
    </location>
</feature>
<dbReference type="Pfam" id="PF13520">
    <property type="entry name" value="AA_permease_2"/>
    <property type="match status" value="1"/>
</dbReference>
<name>A0AAJ0GSC7_9PEZI</name>
<evidence type="ECO:0000256" key="3">
    <source>
        <dbReference type="ARBA" id="ARBA00022989"/>
    </source>
</evidence>
<reference evidence="7" key="2">
    <citation type="submission" date="2023-06" db="EMBL/GenBank/DDBJ databases">
        <authorList>
            <consortium name="Lawrence Berkeley National Laboratory"/>
            <person name="Mondo S.J."/>
            <person name="Hensen N."/>
            <person name="Bonometti L."/>
            <person name="Westerberg I."/>
            <person name="Brannstrom I.O."/>
            <person name="Guillou S."/>
            <person name="Cros-Aarteil S."/>
            <person name="Calhoun S."/>
            <person name="Haridas S."/>
            <person name="Kuo A."/>
            <person name="Pangilinan J."/>
            <person name="Riley R."/>
            <person name="Labutti K."/>
            <person name="Andreopoulos B."/>
            <person name="Lipzen A."/>
            <person name="Chen C."/>
            <person name="Yanf M."/>
            <person name="Daum C."/>
            <person name="Ng V."/>
            <person name="Clum A."/>
            <person name="Steindorff A."/>
            <person name="Ohm R."/>
            <person name="Martin F."/>
            <person name="Silar P."/>
            <person name="Natvig D."/>
            <person name="Lalanne C."/>
            <person name="Gautier V."/>
            <person name="Ament-Velasquez S.L."/>
            <person name="Kruys A."/>
            <person name="Hutchinson M.I."/>
            <person name="Powell A.J."/>
            <person name="Barry K."/>
            <person name="Miller A.N."/>
            <person name="Grigoriev I.V."/>
            <person name="Debuchy R."/>
            <person name="Gladieux P."/>
            <person name="Thoren M.H."/>
            <person name="Johannesson H."/>
        </authorList>
    </citation>
    <scope>NUCLEOTIDE SEQUENCE</scope>
    <source>
        <strain evidence="7">CBS 333.67</strain>
    </source>
</reference>
<accession>A0AAJ0GSC7</accession>